<organism evidence="1 2">
    <name type="scientific">Flavivirga aquimarina</name>
    <dbReference type="NCBI Taxonomy" id="2027862"/>
    <lineage>
        <taxon>Bacteria</taxon>
        <taxon>Pseudomonadati</taxon>
        <taxon>Bacteroidota</taxon>
        <taxon>Flavobacteriia</taxon>
        <taxon>Flavobacteriales</taxon>
        <taxon>Flavobacteriaceae</taxon>
        <taxon>Flavivirga</taxon>
    </lineage>
</organism>
<dbReference type="RefSeq" id="WP_303278982.1">
    <property type="nucleotide sequence ID" value="NZ_JAUOEK010000150.1"/>
</dbReference>
<name>A0ABT8WDV6_9FLAO</name>
<evidence type="ECO:0000313" key="2">
    <source>
        <dbReference type="Proteomes" id="UP001176883"/>
    </source>
</evidence>
<dbReference type="EMBL" id="JAUOEK010000150">
    <property type="protein sequence ID" value="MDO5971281.1"/>
    <property type="molecule type" value="Genomic_DNA"/>
</dbReference>
<sequence length="66" mass="7938">MAYRDLPNKEFLETNYPRGKALEVFRWFHFDLKRSKTEILYLDSRFHGNDNFNGNPEAEPRGILFD</sequence>
<evidence type="ECO:0000313" key="1">
    <source>
        <dbReference type="EMBL" id="MDO5971281.1"/>
    </source>
</evidence>
<dbReference type="Proteomes" id="UP001176883">
    <property type="component" value="Unassembled WGS sequence"/>
</dbReference>
<reference evidence="1" key="1">
    <citation type="submission" date="2023-07" db="EMBL/GenBank/DDBJ databases">
        <title>Two novel species in the genus Flavivirga.</title>
        <authorList>
            <person name="Kwon K."/>
        </authorList>
    </citation>
    <scope>NUCLEOTIDE SEQUENCE</scope>
    <source>
        <strain evidence="1">KCTC 52353</strain>
    </source>
</reference>
<keyword evidence="2" id="KW-1185">Reference proteome</keyword>
<gene>
    <name evidence="1" type="ORF">Q4Q35_15845</name>
</gene>
<proteinExistence type="predicted"/>
<protein>
    <submittedName>
        <fullName evidence="1">Uncharacterized protein</fullName>
    </submittedName>
</protein>
<comment type="caution">
    <text evidence="1">The sequence shown here is derived from an EMBL/GenBank/DDBJ whole genome shotgun (WGS) entry which is preliminary data.</text>
</comment>
<accession>A0ABT8WDV6</accession>